<evidence type="ECO:0000313" key="2">
    <source>
        <dbReference type="EMBL" id="WOX58122.1"/>
    </source>
</evidence>
<dbReference type="GeneID" id="85731976"/>
<feature type="transmembrane region" description="Helical" evidence="1">
    <location>
        <begin position="6"/>
        <end position="28"/>
    </location>
</feature>
<dbReference type="EMBL" id="CP137642">
    <property type="protein sequence ID" value="WOX58122.1"/>
    <property type="molecule type" value="Genomic_DNA"/>
</dbReference>
<reference evidence="2 3" key="1">
    <citation type="submission" date="2023-10" db="EMBL/GenBank/DDBJ databases">
        <title>The complete genome sequence of Methanoculleus receptaculi DSM 18860.</title>
        <authorList>
            <person name="Lai S.-J."/>
            <person name="You Y.-T."/>
            <person name="Chen S.-C."/>
        </authorList>
    </citation>
    <scope>NUCLEOTIDE SEQUENCE [LARGE SCALE GENOMIC DNA]</scope>
    <source>
        <strain evidence="2 3">DSM 18860</strain>
    </source>
</reference>
<keyword evidence="3" id="KW-1185">Reference proteome</keyword>
<proteinExistence type="predicted"/>
<protein>
    <submittedName>
        <fullName evidence="2">Uncharacterized protein</fullName>
    </submittedName>
</protein>
<organism evidence="2 3">
    <name type="scientific">Methanoculleus receptaculi</name>
    <dbReference type="NCBI Taxonomy" id="394967"/>
    <lineage>
        <taxon>Archaea</taxon>
        <taxon>Methanobacteriati</taxon>
        <taxon>Methanobacteriota</taxon>
        <taxon>Stenosarchaea group</taxon>
        <taxon>Methanomicrobia</taxon>
        <taxon>Methanomicrobiales</taxon>
        <taxon>Methanomicrobiaceae</taxon>
        <taxon>Methanoculleus</taxon>
    </lineage>
</organism>
<sequence>MFSIDFLVGFTIFMVALIAVASMVPGLLAGLQSSGIDYDAVAYRTGVILAEDPGWPVDPPWEAYDVNHKDEIERMGLAVSKDAPNILLSTKIEKFFNTSFFDPEDYRSKVIFGEIPYSYNITLRSLDGRYNHKVGQETPEGYGYGYIRRVVKIKEPSVAVIDEGFKNQYTITISPGDNSTTRTFTVRLDFSRLLNASIDPAYRIDPRTEPVNITITNFEAFLNGTASNATLKSVTFWLGSSSFPFPYDEDDTDYYTLRIDNNPDLYPPEPGVGVSSNISFVLKPAATSLFELGPTSILDIRFTFENADYPHTNITGIHYYDYNPKNVTRPALKPAVLEVAIW</sequence>
<name>A0AAX4FW53_9EURY</name>
<dbReference type="KEGG" id="mrc:R6Y96_02425"/>
<gene>
    <name evidence="2" type="ORF">R6Y96_02425</name>
</gene>
<dbReference type="Proteomes" id="UP001305652">
    <property type="component" value="Chromosome"/>
</dbReference>
<dbReference type="AlphaFoldDB" id="A0AAX4FW53"/>
<accession>A0AAX4FW53</accession>
<keyword evidence="1" id="KW-0812">Transmembrane</keyword>
<evidence type="ECO:0000256" key="1">
    <source>
        <dbReference type="SAM" id="Phobius"/>
    </source>
</evidence>
<dbReference type="RefSeq" id="WP_318621930.1">
    <property type="nucleotide sequence ID" value="NZ_CP137642.1"/>
</dbReference>
<evidence type="ECO:0000313" key="3">
    <source>
        <dbReference type="Proteomes" id="UP001305652"/>
    </source>
</evidence>
<keyword evidence="1" id="KW-0472">Membrane</keyword>
<keyword evidence="1" id="KW-1133">Transmembrane helix</keyword>